<comment type="caution">
    <text evidence="2">The sequence shown here is derived from an EMBL/GenBank/DDBJ whole genome shotgun (WGS) entry which is preliminary data.</text>
</comment>
<feature type="compositionally biased region" description="Polar residues" evidence="1">
    <location>
        <begin position="65"/>
        <end position="78"/>
    </location>
</feature>
<organism evidence="2 3">
    <name type="scientific">Prorocentrum cordatum</name>
    <dbReference type="NCBI Taxonomy" id="2364126"/>
    <lineage>
        <taxon>Eukaryota</taxon>
        <taxon>Sar</taxon>
        <taxon>Alveolata</taxon>
        <taxon>Dinophyceae</taxon>
        <taxon>Prorocentrales</taxon>
        <taxon>Prorocentraceae</taxon>
        <taxon>Prorocentrum</taxon>
    </lineage>
</organism>
<reference evidence="2" key="1">
    <citation type="submission" date="2023-10" db="EMBL/GenBank/DDBJ databases">
        <authorList>
            <person name="Chen Y."/>
            <person name="Shah S."/>
            <person name="Dougan E. K."/>
            <person name="Thang M."/>
            <person name="Chan C."/>
        </authorList>
    </citation>
    <scope>NUCLEOTIDE SEQUENCE [LARGE SCALE GENOMIC DNA]</scope>
</reference>
<feature type="non-terminal residue" evidence="2">
    <location>
        <position position="1"/>
    </location>
</feature>
<accession>A0ABN9VG11</accession>
<feature type="region of interest" description="Disordered" evidence="1">
    <location>
        <begin position="20"/>
        <end position="118"/>
    </location>
</feature>
<proteinExistence type="predicted"/>
<feature type="compositionally biased region" description="Low complexity" evidence="1">
    <location>
        <begin position="20"/>
        <end position="31"/>
    </location>
</feature>
<gene>
    <name evidence="2" type="ORF">PCOR1329_LOCUS57672</name>
</gene>
<feature type="non-terminal residue" evidence="2">
    <location>
        <position position="118"/>
    </location>
</feature>
<protein>
    <submittedName>
        <fullName evidence="2">Uncharacterized protein</fullName>
    </submittedName>
</protein>
<evidence type="ECO:0000313" key="3">
    <source>
        <dbReference type="Proteomes" id="UP001189429"/>
    </source>
</evidence>
<evidence type="ECO:0000313" key="2">
    <source>
        <dbReference type="EMBL" id="CAK0872114.1"/>
    </source>
</evidence>
<name>A0ABN9VG11_9DINO</name>
<evidence type="ECO:0000256" key="1">
    <source>
        <dbReference type="SAM" id="MobiDB-lite"/>
    </source>
</evidence>
<dbReference type="EMBL" id="CAUYUJ010017135">
    <property type="protein sequence ID" value="CAK0872114.1"/>
    <property type="molecule type" value="Genomic_DNA"/>
</dbReference>
<sequence>APPSTPVALNAGPLAWADAAADVRAPPERAASVGGDDSARSGSAPRAGGAEGPPPDGREGRCSPSGINWSQTFQTTELTPGDVSGADDEERLRNAVIAPAGPRRPAPPAPTAREMEDA</sequence>
<keyword evidence="3" id="KW-1185">Reference proteome</keyword>
<dbReference type="Proteomes" id="UP001189429">
    <property type="component" value="Unassembled WGS sequence"/>
</dbReference>